<dbReference type="Pfam" id="PF13241">
    <property type="entry name" value="NAD_binding_7"/>
    <property type="match status" value="1"/>
</dbReference>
<accession>A0A081RME3</accession>
<evidence type="ECO:0000256" key="4">
    <source>
        <dbReference type="ARBA" id="ARBA00023027"/>
    </source>
</evidence>
<organism evidence="7 8">
    <name type="scientific">Marine Group I thaumarchaeote SCGC AAA799-N04</name>
    <dbReference type="NCBI Taxonomy" id="1502293"/>
    <lineage>
        <taxon>Archaea</taxon>
        <taxon>Nitrososphaerota</taxon>
        <taxon>Marine Group I</taxon>
    </lineage>
</organism>
<comment type="caution">
    <text evidence="7">The sequence shown here is derived from an EMBL/GenBank/DDBJ whole genome shotgun (WGS) entry which is preliminary data.</text>
</comment>
<name>A0A081RME3_9ARCH</name>
<dbReference type="InterPro" id="IPR036291">
    <property type="entry name" value="NAD(P)-bd_dom_sf"/>
</dbReference>
<dbReference type="GO" id="GO:0019354">
    <property type="term" value="P:siroheme biosynthetic process"/>
    <property type="evidence" value="ECO:0007669"/>
    <property type="project" value="UniProtKB-UniPathway"/>
</dbReference>
<reference evidence="7 8" key="1">
    <citation type="submission" date="2014-06" db="EMBL/GenBank/DDBJ databases">
        <authorList>
            <person name="Ngugi D.K."/>
            <person name="Blom J."/>
            <person name="Alam I."/>
            <person name="Rashid M."/>
            <person name="Ba Alawi W."/>
            <person name="Zhang G."/>
            <person name="Hikmawan T."/>
            <person name="Guan Y."/>
            <person name="Antunes A."/>
            <person name="Siam R."/>
            <person name="ElDorry H."/>
            <person name="Bajic V."/>
            <person name="Stingl U."/>
        </authorList>
    </citation>
    <scope>NUCLEOTIDE SEQUENCE [LARGE SCALE GENOMIC DNA]</scope>
    <source>
        <strain evidence="7">SCGC AAA799-N04</strain>
    </source>
</reference>
<dbReference type="Proteomes" id="UP000028059">
    <property type="component" value="Unassembled WGS sequence"/>
</dbReference>
<evidence type="ECO:0000256" key="6">
    <source>
        <dbReference type="ARBA" id="ARBA00047561"/>
    </source>
</evidence>
<evidence type="ECO:0000313" key="8">
    <source>
        <dbReference type="Proteomes" id="UP000028059"/>
    </source>
</evidence>
<comment type="pathway">
    <text evidence="1">Porphyrin-containing compound metabolism; siroheme biosynthesis; sirohydrochlorin from precorrin-2: step 1/1.</text>
</comment>
<dbReference type="SUPFAM" id="SSF75615">
    <property type="entry name" value="Siroheme synthase middle domains-like"/>
    <property type="match status" value="1"/>
</dbReference>
<dbReference type="AlphaFoldDB" id="A0A081RME3"/>
<dbReference type="EMBL" id="JOKN01000021">
    <property type="protein sequence ID" value="KEQ56366.1"/>
    <property type="molecule type" value="Genomic_DNA"/>
</dbReference>
<evidence type="ECO:0000256" key="1">
    <source>
        <dbReference type="ARBA" id="ARBA00005010"/>
    </source>
</evidence>
<keyword evidence="8" id="KW-1185">Reference proteome</keyword>
<evidence type="ECO:0000256" key="3">
    <source>
        <dbReference type="ARBA" id="ARBA00023002"/>
    </source>
</evidence>
<comment type="catalytic activity">
    <reaction evidence="6">
        <text>precorrin-2 + NAD(+) = sirohydrochlorin + NADH + 2 H(+)</text>
        <dbReference type="Rhea" id="RHEA:15613"/>
        <dbReference type="ChEBI" id="CHEBI:15378"/>
        <dbReference type="ChEBI" id="CHEBI:57540"/>
        <dbReference type="ChEBI" id="CHEBI:57945"/>
        <dbReference type="ChEBI" id="CHEBI:58351"/>
        <dbReference type="ChEBI" id="CHEBI:58827"/>
        <dbReference type="EC" id="1.3.1.76"/>
    </reaction>
</comment>
<dbReference type="NCBIfam" id="TIGR01470">
    <property type="entry name" value="cysG_Nterm"/>
    <property type="match status" value="1"/>
</dbReference>
<keyword evidence="3 7" id="KW-0560">Oxidoreductase</keyword>
<dbReference type="InterPro" id="IPR028161">
    <property type="entry name" value="Met8-like"/>
</dbReference>
<evidence type="ECO:0000256" key="2">
    <source>
        <dbReference type="ARBA" id="ARBA00012400"/>
    </source>
</evidence>
<dbReference type="PATRIC" id="fig|1502293.3.peg.1127"/>
<dbReference type="PANTHER" id="PTHR35330">
    <property type="entry name" value="SIROHEME BIOSYNTHESIS PROTEIN MET8"/>
    <property type="match status" value="1"/>
</dbReference>
<keyword evidence="5" id="KW-0627">Porphyrin biosynthesis</keyword>
<keyword evidence="4" id="KW-0520">NAD</keyword>
<dbReference type="SUPFAM" id="SSF51735">
    <property type="entry name" value="NAD(P)-binding Rossmann-fold domains"/>
    <property type="match status" value="1"/>
</dbReference>
<dbReference type="GO" id="GO:0043115">
    <property type="term" value="F:precorrin-2 dehydrogenase activity"/>
    <property type="evidence" value="ECO:0007669"/>
    <property type="project" value="UniProtKB-EC"/>
</dbReference>
<sequence>MIVDLNLQEKSVIVIGGGNEAQKRINSLMNQECNITVISDKVTPQITKLAKLKKIQLKKQKIQDTKFISEFKPDIIITTTNDKKLNQNIINAGKKKKIITYSSDNPEESDFSNPAIIDFEKMIQIAIFTGGRSPAMSKKLKKKSERVFKKIITKEDISQIKIQKIARDATKEKIATPAERKACLSSIMADNEIDQLIKDGQMKKAEKRAITIVRNWK</sequence>
<dbReference type="Gene3D" id="3.30.160.110">
    <property type="entry name" value="Siroheme synthase, domain 2"/>
    <property type="match status" value="1"/>
</dbReference>
<dbReference type="UniPathway" id="UPA00262">
    <property type="reaction ID" value="UER00222"/>
</dbReference>
<dbReference type="Gene3D" id="3.40.50.720">
    <property type="entry name" value="NAD(P)-binding Rossmann-like Domain"/>
    <property type="match status" value="1"/>
</dbReference>
<dbReference type="GO" id="GO:0004325">
    <property type="term" value="F:ferrochelatase activity"/>
    <property type="evidence" value="ECO:0007669"/>
    <property type="project" value="InterPro"/>
</dbReference>
<dbReference type="PANTHER" id="PTHR35330:SF1">
    <property type="entry name" value="SIROHEME BIOSYNTHESIS PROTEIN MET8"/>
    <property type="match status" value="1"/>
</dbReference>
<evidence type="ECO:0000256" key="5">
    <source>
        <dbReference type="ARBA" id="ARBA00023244"/>
    </source>
</evidence>
<protein>
    <recommendedName>
        <fullName evidence="2">precorrin-2 dehydrogenase</fullName>
        <ecNumber evidence="2">1.3.1.76</ecNumber>
    </recommendedName>
</protein>
<proteinExistence type="predicted"/>
<gene>
    <name evidence="7" type="primary">cysG</name>
    <name evidence="7" type="ORF">AAA799N04_01217</name>
</gene>
<evidence type="ECO:0000313" key="7">
    <source>
        <dbReference type="EMBL" id="KEQ56366.1"/>
    </source>
</evidence>
<dbReference type="InterPro" id="IPR006367">
    <property type="entry name" value="Sirohaem_synthase_N"/>
</dbReference>
<dbReference type="EC" id="1.3.1.76" evidence="2"/>